<reference evidence="2" key="1">
    <citation type="submission" date="2022-10" db="EMBL/GenBank/DDBJ databases">
        <title>Genome assembly of Pristionchus species.</title>
        <authorList>
            <person name="Yoshida K."/>
            <person name="Sommer R.J."/>
        </authorList>
    </citation>
    <scope>NUCLEOTIDE SEQUENCE [LARGE SCALE GENOMIC DNA]</scope>
    <source>
        <strain evidence="2">RS5460</strain>
    </source>
</reference>
<dbReference type="EMBL" id="BTRK01000004">
    <property type="protein sequence ID" value="GMR45393.1"/>
    <property type="molecule type" value="Genomic_DNA"/>
</dbReference>
<evidence type="ECO:0000313" key="1">
    <source>
        <dbReference type="EMBL" id="GMR45393.1"/>
    </source>
</evidence>
<name>A0AAN5CJ47_9BILA</name>
<feature type="non-terminal residue" evidence="1">
    <location>
        <position position="92"/>
    </location>
</feature>
<feature type="non-terminal residue" evidence="1">
    <location>
        <position position="1"/>
    </location>
</feature>
<dbReference type="Proteomes" id="UP001328107">
    <property type="component" value="Unassembled WGS sequence"/>
</dbReference>
<protein>
    <submittedName>
        <fullName evidence="1">Uncharacterized protein</fullName>
    </submittedName>
</protein>
<gene>
    <name evidence="1" type="ORF">PMAYCL1PPCAC_15588</name>
</gene>
<dbReference type="AlphaFoldDB" id="A0AAN5CJ47"/>
<keyword evidence="2" id="KW-1185">Reference proteome</keyword>
<sequence>RVILGKSSPCSDITKDTCDTVGFPMYAVMRRETCQNIREARAITASPQKILDFPCDSHTRFTPCIAVIETNWRVSRYHDCTESRTLMLLLTD</sequence>
<evidence type="ECO:0000313" key="2">
    <source>
        <dbReference type="Proteomes" id="UP001328107"/>
    </source>
</evidence>
<organism evidence="1 2">
    <name type="scientific">Pristionchus mayeri</name>
    <dbReference type="NCBI Taxonomy" id="1317129"/>
    <lineage>
        <taxon>Eukaryota</taxon>
        <taxon>Metazoa</taxon>
        <taxon>Ecdysozoa</taxon>
        <taxon>Nematoda</taxon>
        <taxon>Chromadorea</taxon>
        <taxon>Rhabditida</taxon>
        <taxon>Rhabditina</taxon>
        <taxon>Diplogasteromorpha</taxon>
        <taxon>Diplogasteroidea</taxon>
        <taxon>Neodiplogasteridae</taxon>
        <taxon>Pristionchus</taxon>
    </lineage>
</organism>
<proteinExistence type="predicted"/>
<comment type="caution">
    <text evidence="1">The sequence shown here is derived from an EMBL/GenBank/DDBJ whole genome shotgun (WGS) entry which is preliminary data.</text>
</comment>
<accession>A0AAN5CJ47</accession>